<protein>
    <submittedName>
        <fullName evidence="2">Uncharacterized protein</fullName>
    </submittedName>
</protein>
<comment type="caution">
    <text evidence="2">The sequence shown here is derived from an EMBL/GenBank/DDBJ whole genome shotgun (WGS) entry which is preliminary data.</text>
</comment>
<gene>
    <name evidence="2" type="ORF">CEXT_155661</name>
</gene>
<organism evidence="2 3">
    <name type="scientific">Caerostris extrusa</name>
    <name type="common">Bark spider</name>
    <name type="synonym">Caerostris bankana</name>
    <dbReference type="NCBI Taxonomy" id="172846"/>
    <lineage>
        <taxon>Eukaryota</taxon>
        <taxon>Metazoa</taxon>
        <taxon>Ecdysozoa</taxon>
        <taxon>Arthropoda</taxon>
        <taxon>Chelicerata</taxon>
        <taxon>Arachnida</taxon>
        <taxon>Araneae</taxon>
        <taxon>Araneomorphae</taxon>
        <taxon>Entelegynae</taxon>
        <taxon>Araneoidea</taxon>
        <taxon>Araneidae</taxon>
        <taxon>Caerostris</taxon>
    </lineage>
</organism>
<feature type="transmembrane region" description="Helical" evidence="1">
    <location>
        <begin position="88"/>
        <end position="107"/>
    </location>
</feature>
<dbReference type="EMBL" id="BPLR01002505">
    <property type="protein sequence ID" value="GIX74432.1"/>
    <property type="molecule type" value="Genomic_DNA"/>
</dbReference>
<evidence type="ECO:0000313" key="3">
    <source>
        <dbReference type="Proteomes" id="UP001054945"/>
    </source>
</evidence>
<proteinExistence type="predicted"/>
<evidence type="ECO:0000313" key="2">
    <source>
        <dbReference type="EMBL" id="GIX74432.1"/>
    </source>
</evidence>
<dbReference type="AlphaFoldDB" id="A0AAV4MQ07"/>
<keyword evidence="1" id="KW-0812">Transmembrane</keyword>
<accession>A0AAV4MQ07</accession>
<sequence>MNTTIGEHRSHTLDHGDLLVCPWSKRPPSALMRSLLLNSKDQLTSPIFCPVLLLAHQNRCPSYLTLPIRTSPPPPYQRTQSQLKLYKVLWTFVYIYIKYIILNLLVIKQKIFKNN</sequence>
<keyword evidence="1" id="KW-0472">Membrane</keyword>
<name>A0AAV4MQ07_CAEEX</name>
<keyword evidence="1" id="KW-1133">Transmembrane helix</keyword>
<reference evidence="2 3" key="1">
    <citation type="submission" date="2021-06" db="EMBL/GenBank/DDBJ databases">
        <title>Caerostris extrusa draft genome.</title>
        <authorList>
            <person name="Kono N."/>
            <person name="Arakawa K."/>
        </authorList>
    </citation>
    <scope>NUCLEOTIDE SEQUENCE [LARGE SCALE GENOMIC DNA]</scope>
</reference>
<dbReference type="Proteomes" id="UP001054945">
    <property type="component" value="Unassembled WGS sequence"/>
</dbReference>
<evidence type="ECO:0000256" key="1">
    <source>
        <dbReference type="SAM" id="Phobius"/>
    </source>
</evidence>
<keyword evidence="3" id="KW-1185">Reference proteome</keyword>